<evidence type="ECO:0000313" key="3">
    <source>
        <dbReference type="Proteomes" id="UP001305414"/>
    </source>
</evidence>
<accession>A0AAN7UAR7</accession>
<dbReference type="AlphaFoldDB" id="A0AAN7UAR7"/>
<gene>
    <name evidence="2" type="ORF">RRF57_004710</name>
</gene>
<name>A0AAN7UAR7_9PEZI</name>
<evidence type="ECO:0000313" key="2">
    <source>
        <dbReference type="EMBL" id="KAK5628995.1"/>
    </source>
</evidence>
<sequence length="125" mass="13947">MKTPTTSENNGFVPVADRVFWIPDGPEPLPFLLAESKEYTQPEMQGETQPNKQRYTRPYTSVQTQLDTPVETLPYAMPHVSTSEQLDLQSCPIDTQLDTELSSSTMALPSGDSWLDCLNMGDSHP</sequence>
<protein>
    <submittedName>
        <fullName evidence="2">Uncharacterized protein</fullName>
    </submittedName>
</protein>
<keyword evidence="3" id="KW-1185">Reference proteome</keyword>
<feature type="compositionally biased region" description="Polar residues" evidence="1">
    <location>
        <begin position="42"/>
        <end position="61"/>
    </location>
</feature>
<organism evidence="2 3">
    <name type="scientific">Xylaria bambusicola</name>
    <dbReference type="NCBI Taxonomy" id="326684"/>
    <lineage>
        <taxon>Eukaryota</taxon>
        <taxon>Fungi</taxon>
        <taxon>Dikarya</taxon>
        <taxon>Ascomycota</taxon>
        <taxon>Pezizomycotina</taxon>
        <taxon>Sordariomycetes</taxon>
        <taxon>Xylariomycetidae</taxon>
        <taxon>Xylariales</taxon>
        <taxon>Xylariaceae</taxon>
        <taxon>Xylaria</taxon>
    </lineage>
</organism>
<feature type="region of interest" description="Disordered" evidence="1">
    <location>
        <begin position="40"/>
        <end position="61"/>
    </location>
</feature>
<comment type="caution">
    <text evidence="2">The sequence shown here is derived from an EMBL/GenBank/DDBJ whole genome shotgun (WGS) entry which is preliminary data.</text>
</comment>
<proteinExistence type="predicted"/>
<dbReference type="EMBL" id="JAWHQM010000010">
    <property type="protein sequence ID" value="KAK5628995.1"/>
    <property type="molecule type" value="Genomic_DNA"/>
</dbReference>
<reference evidence="2 3" key="1">
    <citation type="submission" date="2023-10" db="EMBL/GenBank/DDBJ databases">
        <title>Draft genome sequence of Xylaria bambusicola isolate GMP-LS, the root and basal stem rot pathogen of sugarcane in Indonesia.</title>
        <authorList>
            <person name="Selvaraj P."/>
            <person name="Muralishankar V."/>
            <person name="Muruganantham S."/>
            <person name="Sp S."/>
            <person name="Haryani S."/>
            <person name="Lau K.J.X."/>
            <person name="Naqvi N.I."/>
        </authorList>
    </citation>
    <scope>NUCLEOTIDE SEQUENCE [LARGE SCALE GENOMIC DNA]</scope>
    <source>
        <strain evidence="2">GMP-LS</strain>
    </source>
</reference>
<evidence type="ECO:0000256" key="1">
    <source>
        <dbReference type="SAM" id="MobiDB-lite"/>
    </source>
</evidence>
<dbReference type="Proteomes" id="UP001305414">
    <property type="component" value="Unassembled WGS sequence"/>
</dbReference>